<evidence type="ECO:0000256" key="5">
    <source>
        <dbReference type="ARBA" id="ARBA00022500"/>
    </source>
</evidence>
<evidence type="ECO:0000256" key="9">
    <source>
        <dbReference type="ARBA" id="ARBA00023136"/>
    </source>
</evidence>
<reference evidence="11" key="2">
    <citation type="submission" date="2020-09" db="EMBL/GenBank/DDBJ databases">
        <authorList>
            <person name="Sun Q."/>
            <person name="Zhou Y."/>
        </authorList>
    </citation>
    <scope>NUCLEOTIDE SEQUENCE</scope>
    <source>
        <strain evidence="11">CGMCC 1.7086</strain>
    </source>
</reference>
<dbReference type="AlphaFoldDB" id="A0A917YY31"/>
<keyword evidence="8" id="KW-1133">Transmembrane helix</keyword>
<evidence type="ECO:0000256" key="3">
    <source>
        <dbReference type="ARBA" id="ARBA00008281"/>
    </source>
</evidence>
<organism evidence="11 12">
    <name type="scientific">Bowmanella pacifica</name>
    <dbReference type="NCBI Taxonomy" id="502051"/>
    <lineage>
        <taxon>Bacteria</taxon>
        <taxon>Pseudomonadati</taxon>
        <taxon>Pseudomonadota</taxon>
        <taxon>Gammaproteobacteria</taxon>
        <taxon>Alteromonadales</taxon>
        <taxon>Alteromonadaceae</taxon>
        <taxon>Bowmanella</taxon>
    </lineage>
</organism>
<gene>
    <name evidence="11" type="ORF">GCM10010982_20310</name>
</gene>
<keyword evidence="7 10" id="KW-0283">Flagellar rotation</keyword>
<evidence type="ECO:0000256" key="2">
    <source>
        <dbReference type="ARBA" id="ARBA00004162"/>
    </source>
</evidence>
<evidence type="ECO:0000313" key="12">
    <source>
        <dbReference type="Proteomes" id="UP000606935"/>
    </source>
</evidence>
<dbReference type="InterPro" id="IPR005503">
    <property type="entry name" value="FliL"/>
</dbReference>
<dbReference type="Proteomes" id="UP000606935">
    <property type="component" value="Unassembled WGS sequence"/>
</dbReference>
<dbReference type="GO" id="GO:0005886">
    <property type="term" value="C:plasma membrane"/>
    <property type="evidence" value="ECO:0007669"/>
    <property type="project" value="UniProtKB-SubCell"/>
</dbReference>
<keyword evidence="9 10" id="KW-0472">Membrane</keyword>
<keyword evidence="6" id="KW-0812">Transmembrane</keyword>
<evidence type="ECO:0000256" key="1">
    <source>
        <dbReference type="ARBA" id="ARBA00002254"/>
    </source>
</evidence>
<accession>A0A917YY31</accession>
<keyword evidence="12" id="KW-1185">Reference proteome</keyword>
<dbReference type="GO" id="GO:0006935">
    <property type="term" value="P:chemotaxis"/>
    <property type="evidence" value="ECO:0007669"/>
    <property type="project" value="UniProtKB-KW"/>
</dbReference>
<dbReference type="RefSeq" id="WP_188694260.1">
    <property type="nucleotide sequence ID" value="NZ_BMLS01000003.1"/>
</dbReference>
<comment type="function">
    <text evidence="1 10">Controls the rotational direction of flagella during chemotaxis.</text>
</comment>
<dbReference type="GO" id="GO:0009425">
    <property type="term" value="C:bacterial-type flagellum basal body"/>
    <property type="evidence" value="ECO:0007669"/>
    <property type="project" value="InterPro"/>
</dbReference>
<name>A0A917YY31_9ALTE</name>
<evidence type="ECO:0000256" key="7">
    <source>
        <dbReference type="ARBA" id="ARBA00022779"/>
    </source>
</evidence>
<evidence type="ECO:0000256" key="4">
    <source>
        <dbReference type="ARBA" id="ARBA00022475"/>
    </source>
</evidence>
<reference evidence="11" key="1">
    <citation type="journal article" date="2014" name="Int. J. Syst. Evol. Microbiol.">
        <title>Complete genome sequence of Corynebacterium casei LMG S-19264T (=DSM 44701T), isolated from a smear-ripened cheese.</title>
        <authorList>
            <consortium name="US DOE Joint Genome Institute (JGI-PGF)"/>
            <person name="Walter F."/>
            <person name="Albersmeier A."/>
            <person name="Kalinowski J."/>
            <person name="Ruckert C."/>
        </authorList>
    </citation>
    <scope>NUCLEOTIDE SEQUENCE</scope>
    <source>
        <strain evidence="11">CGMCC 1.7086</strain>
    </source>
</reference>
<keyword evidence="10" id="KW-0997">Cell inner membrane</keyword>
<proteinExistence type="inferred from homology"/>
<comment type="caution">
    <text evidence="11">The sequence shown here is derived from an EMBL/GenBank/DDBJ whole genome shotgun (WGS) entry which is preliminary data.</text>
</comment>
<comment type="subcellular location">
    <subcellularLocation>
        <location evidence="10">Cell inner membrane</location>
    </subcellularLocation>
    <subcellularLocation>
        <location evidence="2">Cell membrane</location>
        <topology evidence="2">Single-pass membrane protein</topology>
    </subcellularLocation>
</comment>
<dbReference type="Pfam" id="PF03748">
    <property type="entry name" value="FliL"/>
    <property type="match status" value="1"/>
</dbReference>
<dbReference type="EMBL" id="BMLS01000003">
    <property type="protein sequence ID" value="GGO69352.1"/>
    <property type="molecule type" value="Genomic_DNA"/>
</dbReference>
<comment type="similarity">
    <text evidence="3 10">Belongs to the FliL family.</text>
</comment>
<dbReference type="GO" id="GO:0071973">
    <property type="term" value="P:bacterial-type flagellum-dependent cell motility"/>
    <property type="evidence" value="ECO:0007669"/>
    <property type="project" value="InterPro"/>
</dbReference>
<evidence type="ECO:0000256" key="10">
    <source>
        <dbReference type="RuleBase" id="RU364125"/>
    </source>
</evidence>
<sequence length="141" mass="15318">MKTLVAIIVGAALLGGGVAAGIAYGGKSEEVPTPTLQNHFLPMERFIVSVGNEGYSRYLVLDLSLVTQDGTYLPVLEQLSPVLRNVLVQHFAKVDRTSAKQMFEDVSVVQAELLDKFNQVLGDQGVTSKLEQVLITNVFIQ</sequence>
<evidence type="ECO:0000313" key="11">
    <source>
        <dbReference type="EMBL" id="GGO69352.1"/>
    </source>
</evidence>
<evidence type="ECO:0000256" key="6">
    <source>
        <dbReference type="ARBA" id="ARBA00022692"/>
    </source>
</evidence>
<evidence type="ECO:0000256" key="8">
    <source>
        <dbReference type="ARBA" id="ARBA00022989"/>
    </source>
</evidence>
<keyword evidence="4" id="KW-1003">Cell membrane</keyword>
<protein>
    <recommendedName>
        <fullName evidence="10">Flagellar protein FliL</fullName>
    </recommendedName>
</protein>
<keyword evidence="5 10" id="KW-0145">Chemotaxis</keyword>